<evidence type="ECO:0000259" key="4">
    <source>
        <dbReference type="PROSITE" id="PS01124"/>
    </source>
</evidence>
<evidence type="ECO:0000256" key="2">
    <source>
        <dbReference type="ARBA" id="ARBA00023125"/>
    </source>
</evidence>
<dbReference type="GO" id="GO:0043565">
    <property type="term" value="F:sequence-specific DNA binding"/>
    <property type="evidence" value="ECO:0007669"/>
    <property type="project" value="InterPro"/>
</dbReference>
<evidence type="ECO:0000313" key="5">
    <source>
        <dbReference type="EMBL" id="NUU79379.1"/>
    </source>
</evidence>
<keyword evidence="3" id="KW-0804">Transcription</keyword>
<dbReference type="PANTHER" id="PTHR43280">
    <property type="entry name" value="ARAC-FAMILY TRANSCRIPTIONAL REGULATOR"/>
    <property type="match status" value="1"/>
</dbReference>
<dbReference type="RefSeq" id="WP_175398939.1">
    <property type="nucleotide sequence ID" value="NZ_JABMCB010000202.1"/>
</dbReference>
<dbReference type="InterPro" id="IPR037923">
    <property type="entry name" value="HTH-like"/>
</dbReference>
<accession>A0A7Y6C2I6</accession>
<dbReference type="InterPro" id="IPR009057">
    <property type="entry name" value="Homeodomain-like_sf"/>
</dbReference>
<evidence type="ECO:0000256" key="1">
    <source>
        <dbReference type="ARBA" id="ARBA00023015"/>
    </source>
</evidence>
<gene>
    <name evidence="5" type="ORF">HP552_29690</name>
</gene>
<dbReference type="PANTHER" id="PTHR43280:SF28">
    <property type="entry name" value="HTH-TYPE TRANSCRIPTIONAL ACTIVATOR RHAS"/>
    <property type="match status" value="1"/>
</dbReference>
<comment type="caution">
    <text evidence="5">The sequence shown here is derived from an EMBL/GenBank/DDBJ whole genome shotgun (WGS) entry which is preliminary data.</text>
</comment>
<dbReference type="InterPro" id="IPR018062">
    <property type="entry name" value="HTH_AraC-typ_CS"/>
</dbReference>
<reference evidence="5 6" key="1">
    <citation type="submission" date="2020-05" db="EMBL/GenBank/DDBJ databases">
        <title>Genome Sequencing of Type Strains.</title>
        <authorList>
            <person name="Lemaire J.F."/>
            <person name="Inderbitzin P."/>
            <person name="Gregorio O.A."/>
            <person name="Collins S.B."/>
            <person name="Wespe N."/>
            <person name="Knight-Connoni V."/>
        </authorList>
    </citation>
    <scope>NUCLEOTIDE SEQUENCE [LARGE SCALE GENOMIC DNA]</scope>
    <source>
        <strain evidence="5 6">LMG 21957</strain>
    </source>
</reference>
<feature type="domain" description="HTH araC/xylS-type" evidence="4">
    <location>
        <begin position="188"/>
        <end position="286"/>
    </location>
</feature>
<protein>
    <submittedName>
        <fullName evidence="5">Helix-turn-helix transcriptional regulator</fullName>
    </submittedName>
</protein>
<dbReference type="EMBL" id="JABMCB010000202">
    <property type="protein sequence ID" value="NUU79379.1"/>
    <property type="molecule type" value="Genomic_DNA"/>
</dbReference>
<dbReference type="Pfam" id="PF12833">
    <property type="entry name" value="HTH_18"/>
    <property type="match status" value="1"/>
</dbReference>
<dbReference type="Gene3D" id="2.60.120.10">
    <property type="entry name" value="Jelly Rolls"/>
    <property type="match status" value="1"/>
</dbReference>
<dbReference type="PROSITE" id="PS00041">
    <property type="entry name" value="HTH_ARAC_FAMILY_1"/>
    <property type="match status" value="1"/>
</dbReference>
<keyword evidence="6" id="KW-1185">Reference proteome</keyword>
<dbReference type="InterPro" id="IPR014710">
    <property type="entry name" value="RmlC-like_jellyroll"/>
</dbReference>
<dbReference type="PROSITE" id="PS01124">
    <property type="entry name" value="HTH_ARAC_FAMILY_2"/>
    <property type="match status" value="1"/>
</dbReference>
<proteinExistence type="predicted"/>
<keyword evidence="2" id="KW-0238">DNA-binding</keyword>
<dbReference type="SUPFAM" id="SSF46689">
    <property type="entry name" value="Homeodomain-like"/>
    <property type="match status" value="2"/>
</dbReference>
<sequence>MKKIPLRWFTRDEEFPFFIQYGGHSEDFYLHKHMDFAELVVVLHGHATHIVDDEVSFIKKGHVFVISGETSHAYKEPCDFKICNIMFRPEILQHHLGSDLLTFDGYHSMFVLEPFYRNSPSEKSQMVMSLNDFDYIESFIADMINEYHLKQPAYQTLLTSKLTELIVYLSRYHQSNGKSSDGQFMHLAAAISYIEDHFLEQITLEEIASHCNISIRHLNRIFKSFYQTSPMAYLKRLRLERACQLLRLTDLSITQVSYQSGFNDSNYFARQFRKTYKMSPKLFRQSELT</sequence>
<dbReference type="SMART" id="SM00342">
    <property type="entry name" value="HTH_ARAC"/>
    <property type="match status" value="1"/>
</dbReference>
<dbReference type="GO" id="GO:0003700">
    <property type="term" value="F:DNA-binding transcription factor activity"/>
    <property type="evidence" value="ECO:0007669"/>
    <property type="project" value="InterPro"/>
</dbReference>
<keyword evidence="1" id="KW-0805">Transcription regulation</keyword>
<dbReference type="PRINTS" id="PR00032">
    <property type="entry name" value="HTHARAC"/>
</dbReference>
<dbReference type="InterPro" id="IPR018060">
    <property type="entry name" value="HTH_AraC"/>
</dbReference>
<organism evidence="5 6">
    <name type="scientific">Paenibacillus xylanilyticus</name>
    <dbReference type="NCBI Taxonomy" id="248903"/>
    <lineage>
        <taxon>Bacteria</taxon>
        <taxon>Bacillati</taxon>
        <taxon>Bacillota</taxon>
        <taxon>Bacilli</taxon>
        <taxon>Bacillales</taxon>
        <taxon>Paenibacillaceae</taxon>
        <taxon>Paenibacillus</taxon>
    </lineage>
</organism>
<dbReference type="SUPFAM" id="SSF51215">
    <property type="entry name" value="Regulatory protein AraC"/>
    <property type="match status" value="1"/>
</dbReference>
<dbReference type="Gene3D" id="1.10.10.60">
    <property type="entry name" value="Homeodomain-like"/>
    <property type="match status" value="2"/>
</dbReference>
<evidence type="ECO:0000313" key="6">
    <source>
        <dbReference type="Proteomes" id="UP000526125"/>
    </source>
</evidence>
<evidence type="ECO:0000256" key="3">
    <source>
        <dbReference type="ARBA" id="ARBA00023163"/>
    </source>
</evidence>
<dbReference type="AlphaFoldDB" id="A0A7Y6C2I6"/>
<name>A0A7Y6C2I6_9BACL</name>
<dbReference type="Proteomes" id="UP000526125">
    <property type="component" value="Unassembled WGS sequence"/>
</dbReference>
<dbReference type="InterPro" id="IPR020449">
    <property type="entry name" value="Tscrpt_reg_AraC-type_HTH"/>
</dbReference>